<reference evidence="1 2" key="1">
    <citation type="submission" date="2007-01" db="EMBL/GenBank/DDBJ databases">
        <authorList>
            <person name="Haygood M."/>
            <person name="Podell S."/>
            <person name="Anderson C."/>
            <person name="Hopkinson B."/>
            <person name="Roe K."/>
            <person name="Barbeau K."/>
            <person name="Gaasterland T."/>
            <person name="Ferriera S."/>
            <person name="Johnson J."/>
            <person name="Kravitz S."/>
            <person name="Beeson K."/>
            <person name="Sutton G."/>
            <person name="Rogers Y.-H."/>
            <person name="Friedman R."/>
            <person name="Frazier M."/>
            <person name="Venter J.C."/>
        </authorList>
    </citation>
    <scope>NUCLEOTIDE SEQUENCE [LARGE SCALE GENOMIC DNA]</scope>
    <source>
        <strain evidence="1 2">ATCC 23134</strain>
    </source>
</reference>
<dbReference type="OrthoDB" id="8593536at2"/>
<evidence type="ECO:0008006" key="3">
    <source>
        <dbReference type="Google" id="ProtNLM"/>
    </source>
</evidence>
<name>A1ZQP9_MICM2</name>
<organism evidence="1 2">
    <name type="scientific">Microscilla marina ATCC 23134</name>
    <dbReference type="NCBI Taxonomy" id="313606"/>
    <lineage>
        <taxon>Bacteria</taxon>
        <taxon>Pseudomonadati</taxon>
        <taxon>Bacteroidota</taxon>
        <taxon>Cytophagia</taxon>
        <taxon>Cytophagales</taxon>
        <taxon>Microscillaceae</taxon>
        <taxon>Microscilla</taxon>
    </lineage>
</organism>
<evidence type="ECO:0000313" key="2">
    <source>
        <dbReference type="Proteomes" id="UP000004095"/>
    </source>
</evidence>
<sequence>MKTSIEVIKTNCIAPDSSLEQRIYRLFSLTADERFNLHYFRKTYEGCDQIDILLIKNEQGEDIGFGSYSYRKIKGKKNLYVARPAMGIDKSKRGSSFPTGLYSKLLIEFKLKHFLSEVILLGITLNPLVYSGGCRYWKKLYPRPNLRYNSHMQGIRQLVIDTYNLNMISENIVSLPYAPRLTEEDVARFDKAAKTNEYIQEFMRLNPHYLNSEGLLTLIPVNLSNLWNGMLKMIKK</sequence>
<gene>
    <name evidence="1" type="ORF">M23134_06514</name>
</gene>
<comment type="caution">
    <text evidence="1">The sequence shown here is derived from an EMBL/GenBank/DDBJ whole genome shotgun (WGS) entry which is preliminary data.</text>
</comment>
<proteinExistence type="predicted"/>
<evidence type="ECO:0000313" key="1">
    <source>
        <dbReference type="EMBL" id="EAY27204.1"/>
    </source>
</evidence>
<dbReference type="RefSeq" id="WP_002699858.1">
    <property type="nucleotide sequence ID" value="NZ_AAWS01000025.1"/>
</dbReference>
<dbReference type="AlphaFoldDB" id="A1ZQP9"/>
<dbReference type="Proteomes" id="UP000004095">
    <property type="component" value="Unassembled WGS sequence"/>
</dbReference>
<keyword evidence="2" id="KW-1185">Reference proteome</keyword>
<dbReference type="EMBL" id="AAWS01000025">
    <property type="protein sequence ID" value="EAY27204.1"/>
    <property type="molecule type" value="Genomic_DNA"/>
</dbReference>
<protein>
    <recommendedName>
        <fullName evidence="3">N-acetyltransferase domain-containing protein</fullName>
    </recommendedName>
</protein>
<accession>A1ZQP9</accession>